<gene>
    <name evidence="5" type="ORF">J2W40_003680</name>
</gene>
<dbReference type="InterPro" id="IPR029510">
    <property type="entry name" value="Ald_DH_CS_GLU"/>
</dbReference>
<organism evidence="5 6">
    <name type="scientific">Sphingobium xenophagum</name>
    <dbReference type="NCBI Taxonomy" id="121428"/>
    <lineage>
        <taxon>Bacteria</taxon>
        <taxon>Pseudomonadati</taxon>
        <taxon>Pseudomonadota</taxon>
        <taxon>Alphaproteobacteria</taxon>
        <taxon>Sphingomonadales</taxon>
        <taxon>Sphingomonadaceae</taxon>
        <taxon>Sphingobium</taxon>
    </lineage>
</organism>
<dbReference type="InterPro" id="IPR016161">
    <property type="entry name" value="Ald_DH/histidinol_DH"/>
</dbReference>
<dbReference type="InterPro" id="IPR015590">
    <property type="entry name" value="Aldehyde_DH_dom"/>
</dbReference>
<dbReference type="CDD" id="cd07106">
    <property type="entry name" value="ALDH_AldA-AAD23400"/>
    <property type="match status" value="1"/>
</dbReference>
<dbReference type="Gene3D" id="3.40.309.10">
    <property type="entry name" value="Aldehyde Dehydrogenase, Chain A, domain 2"/>
    <property type="match status" value="1"/>
</dbReference>
<dbReference type="Proteomes" id="UP001267638">
    <property type="component" value="Unassembled WGS sequence"/>
</dbReference>
<protein>
    <submittedName>
        <fullName evidence="5">Acyl-CoA reductase-like NAD-dependent aldehyde dehydrogenase</fullName>
    </submittedName>
</protein>
<dbReference type="InterPro" id="IPR016162">
    <property type="entry name" value="Ald_DH_N"/>
</dbReference>
<accession>A0ABU1X6B1</accession>
<name>A0ABU1X6B1_SPHXE</name>
<evidence type="ECO:0000313" key="6">
    <source>
        <dbReference type="Proteomes" id="UP001267638"/>
    </source>
</evidence>
<evidence type="ECO:0000256" key="1">
    <source>
        <dbReference type="ARBA" id="ARBA00023002"/>
    </source>
</evidence>
<dbReference type="Gene3D" id="3.40.605.10">
    <property type="entry name" value="Aldehyde Dehydrogenase, Chain A, domain 1"/>
    <property type="match status" value="1"/>
</dbReference>
<evidence type="ECO:0000259" key="4">
    <source>
        <dbReference type="Pfam" id="PF00171"/>
    </source>
</evidence>
<dbReference type="InterPro" id="IPR016163">
    <property type="entry name" value="Ald_DH_C"/>
</dbReference>
<dbReference type="PANTHER" id="PTHR11699">
    <property type="entry name" value="ALDEHYDE DEHYDROGENASE-RELATED"/>
    <property type="match status" value="1"/>
</dbReference>
<proteinExistence type="inferred from homology"/>
<evidence type="ECO:0000256" key="2">
    <source>
        <dbReference type="PROSITE-ProRule" id="PRU10007"/>
    </source>
</evidence>
<comment type="similarity">
    <text evidence="3">Belongs to the aldehyde dehydrogenase family.</text>
</comment>
<keyword evidence="1 3" id="KW-0560">Oxidoreductase</keyword>
<dbReference type="EMBL" id="JAVDWV010000021">
    <property type="protein sequence ID" value="MDR7156834.1"/>
    <property type="molecule type" value="Genomic_DNA"/>
</dbReference>
<evidence type="ECO:0000313" key="5">
    <source>
        <dbReference type="EMBL" id="MDR7156834.1"/>
    </source>
</evidence>
<feature type="active site" evidence="2">
    <location>
        <position position="246"/>
    </location>
</feature>
<keyword evidence="6" id="KW-1185">Reference proteome</keyword>
<dbReference type="PROSITE" id="PS00687">
    <property type="entry name" value="ALDEHYDE_DEHYDR_GLU"/>
    <property type="match status" value="1"/>
</dbReference>
<dbReference type="InterPro" id="IPR044086">
    <property type="entry name" value="LUC3-like"/>
</dbReference>
<feature type="domain" description="Aldehyde dehydrogenase" evidence="4">
    <location>
        <begin position="22"/>
        <end position="469"/>
    </location>
</feature>
<dbReference type="SUPFAM" id="SSF53720">
    <property type="entry name" value="ALDH-like"/>
    <property type="match status" value="1"/>
</dbReference>
<dbReference type="Pfam" id="PF00171">
    <property type="entry name" value="Aldedh"/>
    <property type="match status" value="1"/>
</dbReference>
<sequence>MSDMFERTYTMTIDGQPAVGTSTFDAIDPATEEVIASVPEASREQLDEAVAAAKQAFPAWSARPVAERQALVAKIGDVIEAHAEDFMRLLTLEQGKARKGAEWEIFGSVIWCREIATQSLSSEVVEQSEGRKVEVHRVPLGVVAGITPWNFPVLLAIWKIAPALVAGNTMVLKPSPFTPLCTLKLGELLRDVLPAGVLNVVSGGNELGAWLTGHKDVRKISFTGSTATGRKIMESAAGAIRRVTLELGGNDPAIVLPDVDVRETAKQLFWASFQNSAQFCVAAKRLYIHADIYDELAKELVDYAKTVTVGNGAHQGVDLGPIQNRMQFEKLKELLADAKENGLNFLLGGEVSDQPGFFVPITIIDNPPEDSRVVAEEAFGPILPLLKFDDIDDVIARANDTDYGLAASVWGKDVQQAEAIARRIEAGTVWINEIHSFSPHVAFGGHKQSGLGIENSLDGLAEYTNTQTVVTRDQLAALA</sequence>
<evidence type="ECO:0000256" key="3">
    <source>
        <dbReference type="RuleBase" id="RU003345"/>
    </source>
</evidence>
<comment type="caution">
    <text evidence="5">The sequence shown here is derived from an EMBL/GenBank/DDBJ whole genome shotgun (WGS) entry which is preliminary data.</text>
</comment>
<reference evidence="5 6" key="1">
    <citation type="submission" date="2023-07" db="EMBL/GenBank/DDBJ databases">
        <title>Sorghum-associated microbial communities from plants grown in Nebraska, USA.</title>
        <authorList>
            <person name="Schachtman D."/>
        </authorList>
    </citation>
    <scope>NUCLEOTIDE SEQUENCE [LARGE SCALE GENOMIC DNA]</scope>
    <source>
        <strain evidence="5 6">4256</strain>
    </source>
</reference>